<feature type="compositionally biased region" description="Basic and acidic residues" evidence="1">
    <location>
        <begin position="159"/>
        <end position="176"/>
    </location>
</feature>
<sequence>MADAAAVFEVIATPRRAIRLETGLPGARIGVWSGIRWGGHHPDVNRVLAEATAKLHEMGATIVEVVLPTPDTTEVLPYEFKVSINDYLSSIGGDHPRDLDELIAFGRHPAERTSDLGMNKFERSQDSDMARPPEEYPKERIQITEETRGSMTASSDGTAWRDRGSVQRPGPEDLRARPPLGALLLSGGGRRVSEHHGPGRVRRCPSAAGSLVHRTQVLRRRAPGARLLLRAGDPGTSAAPVPAHALGVTTGHV</sequence>
<reference evidence="2 3" key="1">
    <citation type="submission" date="2020-08" db="EMBL/GenBank/DDBJ databases">
        <title>Sequencing the genomes of 1000 actinobacteria strains.</title>
        <authorList>
            <person name="Klenk H.-P."/>
        </authorList>
    </citation>
    <scope>NUCLEOTIDE SEQUENCE [LARGE SCALE GENOMIC DNA]</scope>
    <source>
        <strain evidence="2 3">DSM 43675</strain>
    </source>
</reference>
<proteinExistence type="predicted"/>
<evidence type="ECO:0000313" key="2">
    <source>
        <dbReference type="EMBL" id="MBB6397337.1"/>
    </source>
</evidence>
<dbReference type="EMBL" id="JACHMQ010000001">
    <property type="protein sequence ID" value="MBB6397337.1"/>
    <property type="molecule type" value="Genomic_DNA"/>
</dbReference>
<protein>
    <recommendedName>
        <fullName evidence="4">Amidase domain-containing protein</fullName>
    </recommendedName>
</protein>
<evidence type="ECO:0000256" key="1">
    <source>
        <dbReference type="SAM" id="MobiDB-lite"/>
    </source>
</evidence>
<organism evidence="2 3">
    <name type="scientific">Actinomadura coerulea</name>
    <dbReference type="NCBI Taxonomy" id="46159"/>
    <lineage>
        <taxon>Bacteria</taxon>
        <taxon>Bacillati</taxon>
        <taxon>Actinomycetota</taxon>
        <taxon>Actinomycetes</taxon>
        <taxon>Streptosporangiales</taxon>
        <taxon>Thermomonosporaceae</taxon>
        <taxon>Actinomadura</taxon>
    </lineage>
</organism>
<accession>A0A7X0L0C1</accession>
<dbReference type="Proteomes" id="UP000546324">
    <property type="component" value="Unassembled WGS sequence"/>
</dbReference>
<name>A0A7X0L0C1_9ACTN</name>
<dbReference type="InterPro" id="IPR036928">
    <property type="entry name" value="AS_sf"/>
</dbReference>
<evidence type="ECO:0008006" key="4">
    <source>
        <dbReference type="Google" id="ProtNLM"/>
    </source>
</evidence>
<evidence type="ECO:0000313" key="3">
    <source>
        <dbReference type="Proteomes" id="UP000546324"/>
    </source>
</evidence>
<feature type="region of interest" description="Disordered" evidence="1">
    <location>
        <begin position="147"/>
        <end position="179"/>
    </location>
</feature>
<keyword evidence="3" id="KW-1185">Reference proteome</keyword>
<gene>
    <name evidence="2" type="ORF">BKA00_004251</name>
</gene>
<dbReference type="SUPFAM" id="SSF75304">
    <property type="entry name" value="Amidase signature (AS) enzymes"/>
    <property type="match status" value="1"/>
</dbReference>
<dbReference type="Gene3D" id="3.90.1300.10">
    <property type="entry name" value="Amidase signature (AS) domain"/>
    <property type="match status" value="1"/>
</dbReference>
<dbReference type="AlphaFoldDB" id="A0A7X0L0C1"/>
<comment type="caution">
    <text evidence="2">The sequence shown here is derived from an EMBL/GenBank/DDBJ whole genome shotgun (WGS) entry which is preliminary data.</text>
</comment>